<keyword evidence="1" id="KW-0472">Membrane</keyword>
<proteinExistence type="predicted"/>
<dbReference type="EMBL" id="CP001101">
    <property type="protein sequence ID" value="ACE03762.1"/>
    <property type="molecule type" value="Genomic_DNA"/>
</dbReference>
<name>B3ENY5_CHLPB</name>
<evidence type="ECO:0000256" key="1">
    <source>
        <dbReference type="SAM" id="Phobius"/>
    </source>
</evidence>
<dbReference type="AlphaFoldDB" id="B3ENY5"/>
<sequence>MKLHTIILVLVLFLVLLFAGINWGLFARQDSINFIFFSIEAPLGVIMLGTLGVLSVIYLLFIGRLEVSSMMEERKCNKALHEAQELALSKEKSRITELQNAISGQIGAFDERFGTLENKIAGVEDKFAGVESKVDDMINRFDEEGVFIVRKEQEGKSGDASDGAS</sequence>
<dbReference type="OrthoDB" id="8563966at2"/>
<evidence type="ECO:0008006" key="3">
    <source>
        <dbReference type="Google" id="ProtNLM"/>
    </source>
</evidence>
<gene>
    <name evidence="2" type="ordered locus">Cphamn1_0811</name>
</gene>
<evidence type="ECO:0000313" key="2">
    <source>
        <dbReference type="EMBL" id="ACE03762.1"/>
    </source>
</evidence>
<dbReference type="eggNOG" id="ENOG5032V03">
    <property type="taxonomic scope" value="Bacteria"/>
</dbReference>
<keyword evidence="1" id="KW-0812">Transmembrane</keyword>
<feature type="transmembrane region" description="Helical" evidence="1">
    <location>
        <begin position="43"/>
        <end position="65"/>
    </location>
</feature>
<dbReference type="KEGG" id="cpb:Cphamn1_0811"/>
<protein>
    <recommendedName>
        <fullName evidence="3">Lipopolysaccharide assembly protein A domain-containing protein</fullName>
    </recommendedName>
</protein>
<organism evidence="2">
    <name type="scientific">Chlorobium phaeobacteroides (strain BS1)</name>
    <dbReference type="NCBI Taxonomy" id="331678"/>
    <lineage>
        <taxon>Bacteria</taxon>
        <taxon>Pseudomonadati</taxon>
        <taxon>Chlorobiota</taxon>
        <taxon>Chlorobiia</taxon>
        <taxon>Chlorobiales</taxon>
        <taxon>Chlorobiaceae</taxon>
        <taxon>Chlorobium/Pelodictyon group</taxon>
        <taxon>Chlorobium</taxon>
    </lineage>
</organism>
<dbReference type="HOGENOM" id="CLU_130831_0_0_10"/>
<keyword evidence="1" id="KW-1133">Transmembrane helix</keyword>
<reference evidence="2" key="1">
    <citation type="submission" date="2008-06" db="EMBL/GenBank/DDBJ databases">
        <title>Complete sequence of Chlorobium phaeobacteroides BS1.</title>
        <authorList>
            <consortium name="US DOE Joint Genome Institute"/>
            <person name="Lucas S."/>
            <person name="Copeland A."/>
            <person name="Lapidus A."/>
            <person name="Glavina del Rio T."/>
            <person name="Dalin E."/>
            <person name="Tice H."/>
            <person name="Bruce D."/>
            <person name="Goodwin L."/>
            <person name="Pitluck S."/>
            <person name="Schmutz J."/>
            <person name="Larimer F."/>
            <person name="Land M."/>
            <person name="Hauser L."/>
            <person name="Kyrpides N."/>
            <person name="Ovchinnikova G."/>
            <person name="Li T."/>
            <person name="Liu Z."/>
            <person name="Zhao F."/>
            <person name="Overmann J."/>
            <person name="Bryant D.A."/>
            <person name="Richardson P."/>
        </authorList>
    </citation>
    <scope>NUCLEOTIDE SEQUENCE [LARGE SCALE GENOMIC DNA]</scope>
    <source>
        <strain evidence="2">BS1</strain>
    </source>
</reference>
<accession>B3ENY5</accession>